<sequence length="182" mass="20515">MVKKTNYLYGWEVESRGKVGAAVVVEATREHRHCQMGTEQDSTVYSTELRAIEMATELVQEHAQAALQALLRPRMPSGQVYLRGAIENLQKLAEQDIQVELRWIPAHQGIPGNELVDEHAKQAAKAEVPGPHDRHIKLAAAARRGIRERAKITWEAAWEKEKKVGQATKRLIPVPTKKVLDY</sequence>
<evidence type="ECO:0000259" key="1">
    <source>
        <dbReference type="Pfam" id="PF00075"/>
    </source>
</evidence>
<protein>
    <recommendedName>
        <fullName evidence="1">RNase H type-1 domain-containing protein</fullName>
    </recommendedName>
</protein>
<dbReference type="GO" id="GO:0003676">
    <property type="term" value="F:nucleic acid binding"/>
    <property type="evidence" value="ECO:0007669"/>
    <property type="project" value="InterPro"/>
</dbReference>
<dbReference type="InterPro" id="IPR012337">
    <property type="entry name" value="RNaseH-like_sf"/>
</dbReference>
<dbReference type="Gene3D" id="3.30.420.10">
    <property type="entry name" value="Ribonuclease H-like superfamily/Ribonuclease H"/>
    <property type="match status" value="1"/>
</dbReference>
<dbReference type="InterPro" id="IPR002156">
    <property type="entry name" value="RNaseH_domain"/>
</dbReference>
<dbReference type="EMBL" id="JAPQKR010000016">
    <property type="protein sequence ID" value="KAJ5190110.1"/>
    <property type="molecule type" value="Genomic_DNA"/>
</dbReference>
<keyword evidence="3" id="KW-1185">Reference proteome</keyword>
<reference evidence="2" key="1">
    <citation type="submission" date="2022-12" db="EMBL/GenBank/DDBJ databases">
        <authorList>
            <person name="Petersen C."/>
        </authorList>
    </citation>
    <scope>NUCLEOTIDE SEQUENCE</scope>
    <source>
        <strain evidence="2">IBT 15544</strain>
    </source>
</reference>
<dbReference type="AlphaFoldDB" id="A0A9W9J898"/>
<proteinExistence type="predicted"/>
<feature type="domain" description="RNase H type-1" evidence="1">
    <location>
        <begin position="87"/>
        <end position="124"/>
    </location>
</feature>
<dbReference type="CDD" id="cd09276">
    <property type="entry name" value="Rnase_HI_RT_non_LTR"/>
    <property type="match status" value="1"/>
</dbReference>
<dbReference type="GeneID" id="83183452"/>
<comment type="caution">
    <text evidence="2">The sequence shown here is derived from an EMBL/GenBank/DDBJ whole genome shotgun (WGS) entry which is preliminary data.</text>
</comment>
<dbReference type="SUPFAM" id="SSF53098">
    <property type="entry name" value="Ribonuclease H-like"/>
    <property type="match status" value="1"/>
</dbReference>
<name>A0A9W9J898_9EURO</name>
<accession>A0A9W9J898</accession>
<dbReference type="OrthoDB" id="4368687at2759"/>
<gene>
    <name evidence="2" type="ORF">N7498_009095</name>
</gene>
<organism evidence="2 3">
    <name type="scientific">Penicillium cinerascens</name>
    <dbReference type="NCBI Taxonomy" id="70096"/>
    <lineage>
        <taxon>Eukaryota</taxon>
        <taxon>Fungi</taxon>
        <taxon>Dikarya</taxon>
        <taxon>Ascomycota</taxon>
        <taxon>Pezizomycotina</taxon>
        <taxon>Eurotiomycetes</taxon>
        <taxon>Eurotiomycetidae</taxon>
        <taxon>Eurotiales</taxon>
        <taxon>Aspergillaceae</taxon>
        <taxon>Penicillium</taxon>
    </lineage>
</organism>
<dbReference type="Proteomes" id="UP001150904">
    <property type="component" value="Unassembled WGS sequence"/>
</dbReference>
<dbReference type="RefSeq" id="XP_058303050.1">
    <property type="nucleotide sequence ID" value="XM_058456151.1"/>
</dbReference>
<dbReference type="InterPro" id="IPR036397">
    <property type="entry name" value="RNaseH_sf"/>
</dbReference>
<reference evidence="2" key="2">
    <citation type="journal article" date="2023" name="IMA Fungus">
        <title>Comparative genomic study of the Penicillium genus elucidates a diverse pangenome and 15 lateral gene transfer events.</title>
        <authorList>
            <person name="Petersen C."/>
            <person name="Sorensen T."/>
            <person name="Nielsen M.R."/>
            <person name="Sondergaard T.E."/>
            <person name="Sorensen J.L."/>
            <person name="Fitzpatrick D.A."/>
            <person name="Frisvad J.C."/>
            <person name="Nielsen K.L."/>
        </authorList>
    </citation>
    <scope>NUCLEOTIDE SEQUENCE</scope>
    <source>
        <strain evidence="2">IBT 15544</strain>
    </source>
</reference>
<dbReference type="GO" id="GO:0004523">
    <property type="term" value="F:RNA-DNA hybrid ribonuclease activity"/>
    <property type="evidence" value="ECO:0007669"/>
    <property type="project" value="InterPro"/>
</dbReference>
<dbReference type="Pfam" id="PF00075">
    <property type="entry name" value="RNase_H"/>
    <property type="match status" value="1"/>
</dbReference>
<evidence type="ECO:0000313" key="2">
    <source>
        <dbReference type="EMBL" id="KAJ5190110.1"/>
    </source>
</evidence>
<evidence type="ECO:0000313" key="3">
    <source>
        <dbReference type="Proteomes" id="UP001150904"/>
    </source>
</evidence>